<gene>
    <name evidence="2" type="ORF">SAMN04515666_10196</name>
</gene>
<feature type="domain" description="VOC" evidence="1">
    <location>
        <begin position="6"/>
        <end position="116"/>
    </location>
</feature>
<dbReference type="EMBL" id="FOAN01000001">
    <property type="protein sequence ID" value="SEK27004.1"/>
    <property type="molecule type" value="Genomic_DNA"/>
</dbReference>
<dbReference type="SUPFAM" id="SSF54593">
    <property type="entry name" value="Glyoxalase/Bleomycin resistance protein/Dihydroxybiphenyl dioxygenase"/>
    <property type="match status" value="1"/>
</dbReference>
<accession>A0A1H7FMH4</accession>
<proteinExistence type="predicted"/>
<evidence type="ECO:0000259" key="1">
    <source>
        <dbReference type="PROSITE" id="PS51819"/>
    </source>
</evidence>
<sequence length="126" mass="13841">MARVTGIGGLFFRGRDPQALSAWYELHLGIADMNKAVWSQDAGPTIFGPFAATTAYFGRPDQQWMVNFRVDDLDAMMASLRAAGIAVETRPEWDSEVGRICRIHDPEGNPIELWEPSPMASGGQAT</sequence>
<dbReference type="AlphaFoldDB" id="A0A1H7FMH4"/>
<dbReference type="RefSeq" id="WP_091828603.1">
    <property type="nucleotide sequence ID" value="NZ_FOAN01000001.1"/>
</dbReference>
<reference evidence="3" key="1">
    <citation type="submission" date="2016-10" db="EMBL/GenBank/DDBJ databases">
        <authorList>
            <person name="Varghese N."/>
            <person name="Submissions S."/>
        </authorList>
    </citation>
    <scope>NUCLEOTIDE SEQUENCE [LARGE SCALE GENOMIC DNA]</scope>
    <source>
        <strain evidence="3">LMG 26383,CCUG 61248,R- 45681</strain>
    </source>
</reference>
<dbReference type="STRING" id="1036779.SAMN04515666_10196"/>
<dbReference type="InterPro" id="IPR041581">
    <property type="entry name" value="Glyoxalase_6"/>
</dbReference>
<dbReference type="InterPro" id="IPR037523">
    <property type="entry name" value="VOC_core"/>
</dbReference>
<dbReference type="OrthoDB" id="9799428at2"/>
<dbReference type="PROSITE" id="PS51819">
    <property type="entry name" value="VOC"/>
    <property type="match status" value="1"/>
</dbReference>
<dbReference type="InterPro" id="IPR029068">
    <property type="entry name" value="Glyas_Bleomycin-R_OHBP_Dase"/>
</dbReference>
<organism evidence="2 3">
    <name type="scientific">Bosea lupini</name>
    <dbReference type="NCBI Taxonomy" id="1036779"/>
    <lineage>
        <taxon>Bacteria</taxon>
        <taxon>Pseudomonadati</taxon>
        <taxon>Pseudomonadota</taxon>
        <taxon>Alphaproteobacteria</taxon>
        <taxon>Hyphomicrobiales</taxon>
        <taxon>Boseaceae</taxon>
        <taxon>Bosea</taxon>
    </lineage>
</organism>
<name>A0A1H7FMH4_9HYPH</name>
<evidence type="ECO:0000313" key="3">
    <source>
        <dbReference type="Proteomes" id="UP000199664"/>
    </source>
</evidence>
<dbReference type="Proteomes" id="UP000199664">
    <property type="component" value="Unassembled WGS sequence"/>
</dbReference>
<dbReference type="Gene3D" id="3.10.180.10">
    <property type="entry name" value="2,3-Dihydroxybiphenyl 1,2-Dioxygenase, domain 1"/>
    <property type="match status" value="1"/>
</dbReference>
<protein>
    <recommendedName>
        <fullName evidence="1">VOC domain-containing protein</fullName>
    </recommendedName>
</protein>
<evidence type="ECO:0000313" key="2">
    <source>
        <dbReference type="EMBL" id="SEK27004.1"/>
    </source>
</evidence>
<dbReference type="Pfam" id="PF18029">
    <property type="entry name" value="Glyoxalase_6"/>
    <property type="match status" value="1"/>
</dbReference>
<keyword evidence="3" id="KW-1185">Reference proteome</keyword>